<dbReference type="InterPro" id="IPR016135">
    <property type="entry name" value="UBQ-conjugating_enzyme/RWD"/>
</dbReference>
<dbReference type="PIRSF" id="PIRSF038021">
    <property type="entry name" value="UCP038021_RWDD2"/>
    <property type="match status" value="1"/>
</dbReference>
<dbReference type="CDD" id="cd24163">
    <property type="entry name" value="RWDD2_C"/>
    <property type="match status" value="1"/>
</dbReference>
<dbReference type="InterPro" id="IPR059181">
    <property type="entry name" value="RWDD2A-B_C"/>
</dbReference>
<gene>
    <name evidence="2" type="ORF">QQX98_002556</name>
</gene>
<evidence type="ECO:0000259" key="1">
    <source>
        <dbReference type="Pfam" id="PF06544"/>
    </source>
</evidence>
<comment type="caution">
    <text evidence="2">The sequence shown here is derived from an EMBL/GenBank/DDBJ whole genome shotgun (WGS) entry which is preliminary data.</text>
</comment>
<keyword evidence="3" id="KW-1185">Reference proteome</keyword>
<protein>
    <recommendedName>
        <fullName evidence="1">Small nuclear ribonucleoprotein Prp3 C-terminal domain-containing protein</fullName>
    </recommendedName>
</protein>
<dbReference type="Proteomes" id="UP001498476">
    <property type="component" value="Unassembled WGS sequence"/>
</dbReference>
<dbReference type="Gene3D" id="3.10.110.10">
    <property type="entry name" value="Ubiquitin Conjugating Enzyme"/>
    <property type="match status" value="1"/>
</dbReference>
<dbReference type="InterPro" id="IPR010541">
    <property type="entry name" value="Prp3_C"/>
</dbReference>
<accession>A0ABR1HIV7</accession>
<proteinExistence type="predicted"/>
<dbReference type="EMBL" id="JAZAVJ010000027">
    <property type="protein sequence ID" value="KAK7420752.1"/>
    <property type="molecule type" value="Genomic_DNA"/>
</dbReference>
<dbReference type="Pfam" id="PF06544">
    <property type="entry name" value="Prp3_C"/>
    <property type="match status" value="1"/>
</dbReference>
<dbReference type="PANTHER" id="PTHR15955:SF10">
    <property type="entry name" value="DUF1115 DOMAIN PROTEIN (AFU_ORTHOLOGUE AFUA_5G14750)"/>
    <property type="match status" value="1"/>
</dbReference>
<dbReference type="InterPro" id="IPR017359">
    <property type="entry name" value="Phi-like"/>
</dbReference>
<reference evidence="2 3" key="1">
    <citation type="journal article" date="2025" name="Microbiol. Resour. Announc.">
        <title>Draft genome sequences for Neonectria magnoliae and Neonectria punicea, canker pathogens of Liriodendron tulipifera and Acer saccharum in West Virginia.</title>
        <authorList>
            <person name="Petronek H.M."/>
            <person name="Kasson M.T."/>
            <person name="Metheny A.M."/>
            <person name="Stauder C.M."/>
            <person name="Lovett B."/>
            <person name="Lynch S.C."/>
            <person name="Garnas J.R."/>
            <person name="Kasson L.R."/>
            <person name="Stajich J.E."/>
        </authorList>
    </citation>
    <scope>NUCLEOTIDE SEQUENCE [LARGE SCALE GENOMIC DNA]</scope>
    <source>
        <strain evidence="2 3">NRRL 64653</strain>
    </source>
</reference>
<sequence>MVPALPKDLMVLQLGQIDLLMAMYESDNAISMDAASSVLLEVLRDWCESDRETIPEFTEDCVNLVLSLDISNDEDSPSSGTKSLQLNLSVPLRHEGVQPGIEPPPVKTRVQQPAWMSKGEVARLTTDIPEEDILSVIEHVKEAASRHLEDSRHQHTTHSQLRTKASLIRVWFYFPSISTRSKRDDLVNHAPGYGLTGFLLAGKPGILCLEGGSAAIDDFMKFIKTESWGDIPSQHKKVSERYRETGLGLTRAFGDMREITDVLGERRGERANRNDMKALEAWLGESGLGDAFGKILM</sequence>
<evidence type="ECO:0000313" key="3">
    <source>
        <dbReference type="Proteomes" id="UP001498476"/>
    </source>
</evidence>
<name>A0ABR1HIV7_9HYPO</name>
<dbReference type="SUPFAM" id="SSF54495">
    <property type="entry name" value="UBC-like"/>
    <property type="match status" value="1"/>
</dbReference>
<feature type="domain" description="Small nuclear ribonucleoprotein Prp3 C-terminal" evidence="1">
    <location>
        <begin position="171"/>
        <end position="246"/>
    </location>
</feature>
<evidence type="ECO:0000313" key="2">
    <source>
        <dbReference type="EMBL" id="KAK7420752.1"/>
    </source>
</evidence>
<dbReference type="PANTHER" id="PTHR15955">
    <property type="entry name" value="RWD DOMAIN CONTAINING PROTEIN 2"/>
    <property type="match status" value="1"/>
</dbReference>
<organism evidence="2 3">
    <name type="scientific">Neonectria punicea</name>
    <dbReference type="NCBI Taxonomy" id="979145"/>
    <lineage>
        <taxon>Eukaryota</taxon>
        <taxon>Fungi</taxon>
        <taxon>Dikarya</taxon>
        <taxon>Ascomycota</taxon>
        <taxon>Pezizomycotina</taxon>
        <taxon>Sordariomycetes</taxon>
        <taxon>Hypocreomycetidae</taxon>
        <taxon>Hypocreales</taxon>
        <taxon>Nectriaceae</taxon>
        <taxon>Neonectria</taxon>
    </lineage>
</organism>